<proteinExistence type="predicted"/>
<sequence>MSHIICTVTAFYILVWLVVCLTVGFFSVHHFTVIYYYEPPLNFYMARQVLEKYITIPPPYYFEALTVPSHLSAECCI</sequence>
<reference evidence="2" key="2">
    <citation type="journal article" date="2015" name="Data Brief">
        <title>Shoot transcriptome of the giant reed, Arundo donax.</title>
        <authorList>
            <person name="Barrero R.A."/>
            <person name="Guerrero F.D."/>
            <person name="Moolhuijzen P."/>
            <person name="Goolsby J.A."/>
            <person name="Tidwell J."/>
            <person name="Bellgard S.E."/>
            <person name="Bellgard M.I."/>
        </authorList>
    </citation>
    <scope>NUCLEOTIDE SEQUENCE</scope>
    <source>
        <tissue evidence="2">Shoot tissue taken approximately 20 cm above the soil surface</tissue>
    </source>
</reference>
<evidence type="ECO:0000256" key="1">
    <source>
        <dbReference type="SAM" id="Phobius"/>
    </source>
</evidence>
<keyword evidence="1" id="KW-0812">Transmembrane</keyword>
<dbReference type="AlphaFoldDB" id="A0A0A9HIQ9"/>
<organism evidence="2">
    <name type="scientific">Arundo donax</name>
    <name type="common">Giant reed</name>
    <name type="synonym">Donax arundinaceus</name>
    <dbReference type="NCBI Taxonomy" id="35708"/>
    <lineage>
        <taxon>Eukaryota</taxon>
        <taxon>Viridiplantae</taxon>
        <taxon>Streptophyta</taxon>
        <taxon>Embryophyta</taxon>
        <taxon>Tracheophyta</taxon>
        <taxon>Spermatophyta</taxon>
        <taxon>Magnoliopsida</taxon>
        <taxon>Liliopsida</taxon>
        <taxon>Poales</taxon>
        <taxon>Poaceae</taxon>
        <taxon>PACMAD clade</taxon>
        <taxon>Arundinoideae</taxon>
        <taxon>Arundineae</taxon>
        <taxon>Arundo</taxon>
    </lineage>
</organism>
<keyword evidence="1" id="KW-1133">Transmembrane helix</keyword>
<feature type="transmembrane region" description="Helical" evidence="1">
    <location>
        <begin position="12"/>
        <end position="37"/>
    </location>
</feature>
<dbReference type="EMBL" id="GBRH01165098">
    <property type="protein sequence ID" value="JAE32798.1"/>
    <property type="molecule type" value="Transcribed_RNA"/>
</dbReference>
<protein>
    <submittedName>
        <fullName evidence="2">Uncharacterized protein</fullName>
    </submittedName>
</protein>
<evidence type="ECO:0000313" key="2">
    <source>
        <dbReference type="EMBL" id="JAE32798.1"/>
    </source>
</evidence>
<reference evidence="2" key="1">
    <citation type="submission" date="2014-09" db="EMBL/GenBank/DDBJ databases">
        <authorList>
            <person name="Magalhaes I.L.F."/>
            <person name="Oliveira U."/>
            <person name="Santos F.R."/>
            <person name="Vidigal T.H.D.A."/>
            <person name="Brescovit A.D."/>
            <person name="Santos A.J."/>
        </authorList>
    </citation>
    <scope>NUCLEOTIDE SEQUENCE</scope>
    <source>
        <tissue evidence="2">Shoot tissue taken approximately 20 cm above the soil surface</tissue>
    </source>
</reference>
<name>A0A0A9HIQ9_ARUDO</name>
<keyword evidence="1" id="KW-0472">Membrane</keyword>
<accession>A0A0A9HIQ9</accession>